<proteinExistence type="predicted"/>
<keyword evidence="2" id="KW-1185">Reference proteome</keyword>
<name>A0A3S9PZ67_9ACTO</name>
<dbReference type="Proteomes" id="UP000280344">
    <property type="component" value="Chromosome"/>
</dbReference>
<accession>A0A3S9PZ67</accession>
<gene>
    <name evidence="1" type="ORF">EJ997_10255</name>
</gene>
<dbReference type="KEGG" id="flh:EJ997_10255"/>
<evidence type="ECO:0000313" key="1">
    <source>
        <dbReference type="EMBL" id="AZQ77665.1"/>
    </source>
</evidence>
<sequence>MWNHGEQVVWHRHGVTGKDSYSRPILGFTDEPLENVVVAPGSSSESRSTSNPSRLSTQMSILLTSDPGISDQDEFTIRGRRYAVEGDPEGGWVNPFTGTSFGTEINLKKVTG</sequence>
<evidence type="ECO:0000313" key="2">
    <source>
        <dbReference type="Proteomes" id="UP000280344"/>
    </source>
</evidence>
<organism evidence="1 2">
    <name type="scientific">Flaviflexus ciconiae</name>
    <dbReference type="NCBI Taxonomy" id="2496867"/>
    <lineage>
        <taxon>Bacteria</taxon>
        <taxon>Bacillati</taxon>
        <taxon>Actinomycetota</taxon>
        <taxon>Actinomycetes</taxon>
        <taxon>Actinomycetales</taxon>
        <taxon>Actinomycetaceae</taxon>
        <taxon>Flaviflexus</taxon>
    </lineage>
</organism>
<evidence type="ECO:0008006" key="3">
    <source>
        <dbReference type="Google" id="ProtNLM"/>
    </source>
</evidence>
<reference evidence="1 2" key="1">
    <citation type="submission" date="2018-12" db="EMBL/GenBank/DDBJ databases">
        <title>Complete genome sequence of Flaviflexus sp. H23T48.</title>
        <authorList>
            <person name="Bae J.-W."/>
            <person name="Lee J.-Y."/>
        </authorList>
    </citation>
    <scope>NUCLEOTIDE SEQUENCE [LARGE SCALE GENOMIC DNA]</scope>
    <source>
        <strain evidence="1 2">H23T48</strain>
    </source>
</reference>
<protein>
    <recommendedName>
        <fullName evidence="3">Head-tail adaptor protein</fullName>
    </recommendedName>
</protein>
<dbReference type="EMBL" id="CP034593">
    <property type="protein sequence ID" value="AZQ77665.1"/>
    <property type="molecule type" value="Genomic_DNA"/>
</dbReference>
<dbReference type="AlphaFoldDB" id="A0A3S9PZ67"/>